<name>A0A6A4RCC1_9RHOB</name>
<gene>
    <name evidence="2" type="ORF">GP644_18995</name>
</gene>
<dbReference type="InterPro" id="IPR021323">
    <property type="entry name" value="DUF2927"/>
</dbReference>
<dbReference type="Pfam" id="PF11150">
    <property type="entry name" value="DUF2927"/>
    <property type="match status" value="1"/>
</dbReference>
<feature type="region of interest" description="Disordered" evidence="1">
    <location>
        <begin position="31"/>
        <end position="53"/>
    </location>
</feature>
<evidence type="ECO:0000256" key="1">
    <source>
        <dbReference type="SAM" id="MobiDB-lite"/>
    </source>
</evidence>
<evidence type="ECO:0000313" key="2">
    <source>
        <dbReference type="EMBL" id="KAE9627667.1"/>
    </source>
</evidence>
<sequence length="322" mass="35508">MNARRRNRWLQAPRFGAGLIGLTALLACTPPPPRDALVPQSRPEDLAPPPRSSESEQLAHYYAVLQQDLLTRGLLRRDGGGPDTPYDADKLVRNFEAIAFFDEYAGSGSGSAGGLSRWRGPVRLKAEFGPSVSKAQQLEDSRFLTDYANRLARITGHPISTPTSRGNFYVIYAGKDDSDFVRARVQQILPGISAENLEIFANPPRSFYCLVLAGGPQNDPLSYTRGIALIRDEHPDLVRKSCVHEEVAQGLGLRNDSPRARPSIFNDDDEFALLTSHDEKLLTMLYDARLQPGMSAEQARPIARIIANELMGVPPEATPRAY</sequence>
<dbReference type="AlphaFoldDB" id="A0A6A4RCC1"/>
<evidence type="ECO:0000313" key="3">
    <source>
        <dbReference type="Proteomes" id="UP000441586"/>
    </source>
</evidence>
<dbReference type="Proteomes" id="UP000441586">
    <property type="component" value="Unassembled WGS sequence"/>
</dbReference>
<accession>A0A6A4RCC1</accession>
<dbReference type="PROSITE" id="PS51257">
    <property type="entry name" value="PROKAR_LIPOPROTEIN"/>
    <property type="match status" value="1"/>
</dbReference>
<reference evidence="2 3" key="1">
    <citation type="submission" date="2019-12" db="EMBL/GenBank/DDBJ databases">
        <authorList>
            <person name="Zhang Y.-J."/>
        </authorList>
    </citation>
    <scope>NUCLEOTIDE SEQUENCE [LARGE SCALE GENOMIC DNA]</scope>
    <source>
        <strain evidence="2 3">H18S-6</strain>
    </source>
</reference>
<proteinExistence type="predicted"/>
<organism evidence="2 3">
    <name type="scientific">Parasedimentitalea maritima</name>
    <dbReference type="NCBI Taxonomy" id="2578117"/>
    <lineage>
        <taxon>Bacteria</taxon>
        <taxon>Pseudomonadati</taxon>
        <taxon>Pseudomonadota</taxon>
        <taxon>Alphaproteobacteria</taxon>
        <taxon>Rhodobacterales</taxon>
        <taxon>Paracoccaceae</taxon>
        <taxon>Parasedimentitalea</taxon>
    </lineage>
</organism>
<comment type="caution">
    <text evidence="2">The sequence shown here is derived from an EMBL/GenBank/DDBJ whole genome shotgun (WGS) entry which is preliminary data.</text>
</comment>
<protein>
    <submittedName>
        <fullName evidence="2">DUF2927 domain-containing protein</fullName>
    </submittedName>
</protein>
<dbReference type="EMBL" id="WSFO01000012">
    <property type="protein sequence ID" value="KAE9627667.1"/>
    <property type="molecule type" value="Genomic_DNA"/>
</dbReference>